<keyword evidence="3 5" id="KW-0378">Hydrolase</keyword>
<dbReference type="PANTHER" id="PTHR11113">
    <property type="entry name" value="N-ACETYLGLUCOSAMINE-6-PHOSPHATE DEACETYLASE"/>
    <property type="match status" value="1"/>
</dbReference>
<gene>
    <name evidence="10" type="ORF">ATK78_1553</name>
</gene>
<comment type="similarity">
    <text evidence="1 5">Belongs to the metallo-dependent hydrolases superfamily. NagA family.</text>
</comment>
<evidence type="ECO:0000256" key="7">
    <source>
        <dbReference type="PIRSR" id="PIRSR038994-2"/>
    </source>
</evidence>
<dbReference type="CDD" id="cd00854">
    <property type="entry name" value="NagA"/>
    <property type="match status" value="1"/>
</dbReference>
<comment type="caution">
    <text evidence="10">The sequence shown here is derived from an EMBL/GenBank/DDBJ whole genome shotgun (WGS) entry which is preliminary data.</text>
</comment>
<dbReference type="Gene3D" id="2.30.40.10">
    <property type="entry name" value="Urease, subunit C, domain 1"/>
    <property type="match status" value="1"/>
</dbReference>
<dbReference type="Gene3D" id="3.20.20.140">
    <property type="entry name" value="Metal-dependent hydrolases"/>
    <property type="match status" value="1"/>
</dbReference>
<name>A0A4R6SVL7_9SPHI</name>
<evidence type="ECO:0000259" key="9">
    <source>
        <dbReference type="Pfam" id="PF01979"/>
    </source>
</evidence>
<comment type="cofactor">
    <cofactor evidence="8">
        <name>a divalent metal cation</name>
        <dbReference type="ChEBI" id="CHEBI:60240"/>
    </cofactor>
    <text evidence="8">Binds 1 divalent metal cation per subunit.</text>
</comment>
<dbReference type="GO" id="GO:0006046">
    <property type="term" value="P:N-acetylglucosamine catabolic process"/>
    <property type="evidence" value="ECO:0007669"/>
    <property type="project" value="TreeGrafter"/>
</dbReference>
<dbReference type="GO" id="GO:0046872">
    <property type="term" value="F:metal ion binding"/>
    <property type="evidence" value="ECO:0007669"/>
    <property type="project" value="UniProtKB-KW"/>
</dbReference>
<keyword evidence="2 8" id="KW-0479">Metal-binding</keyword>
<dbReference type="SUPFAM" id="SSF51338">
    <property type="entry name" value="Composite domain of metallo-dependent hydrolases"/>
    <property type="match status" value="1"/>
</dbReference>
<dbReference type="AlphaFoldDB" id="A0A4R6SVL7"/>
<dbReference type="SUPFAM" id="SSF51556">
    <property type="entry name" value="Metallo-dependent hydrolases"/>
    <property type="match status" value="1"/>
</dbReference>
<feature type="binding site" evidence="7">
    <location>
        <position position="142"/>
    </location>
    <ligand>
        <name>substrate</name>
    </ligand>
</feature>
<dbReference type="PANTHER" id="PTHR11113:SF14">
    <property type="entry name" value="N-ACETYLGLUCOSAMINE-6-PHOSPHATE DEACETYLASE"/>
    <property type="match status" value="1"/>
</dbReference>
<proteinExistence type="inferred from homology"/>
<dbReference type="InterPro" id="IPR006680">
    <property type="entry name" value="Amidohydro-rel"/>
</dbReference>
<dbReference type="OrthoDB" id="9776488at2"/>
<sequence>MTVIVNCTVFTKTGIETGLSVLIKEGKIFKIGTEASFGNAIPAGASRIDAGGSYLSAGLIDLQIYGSGGDLFSAYPSAGTLRQMDDDLLRKGTTGFLACVATNAPEVVEQAIKAAKEYRNEAKGFLGLHLEGPYINAKRKGAHIEQYIYKPSLDDVKRLFDLADGVVKMMTVAAELQDDAVLNFLSDQQVVLSLGHSDADFKQANAAFDKGFKTVTHLFNAMPSIHHRAPNLPAAVLNHNRVMASIIADGVHVDFEMIRMCYKLMKERLFLITDAVTPCNIGPYQHQLSGDKFVTPDGILSGSAITMLDAIRNVVKYSGIPLIEALKMASEYPARLIDERAEIGSLLPGSRANLILLSKDLQLEKVFINGVEHQHLG</sequence>
<protein>
    <submittedName>
        <fullName evidence="10">N-acetylglucosamine-6-phosphate deacetylase</fullName>
    </submittedName>
</protein>
<reference evidence="10 11" key="1">
    <citation type="submission" date="2019-03" db="EMBL/GenBank/DDBJ databases">
        <title>Genomic Encyclopedia of Archaeal and Bacterial Type Strains, Phase II (KMG-II): from individual species to whole genera.</title>
        <authorList>
            <person name="Goeker M."/>
        </authorList>
    </citation>
    <scope>NUCLEOTIDE SEQUENCE [LARGE SCALE GENOMIC DNA]</scope>
    <source>
        <strain evidence="10 11">DSM 19035</strain>
    </source>
</reference>
<evidence type="ECO:0000256" key="6">
    <source>
        <dbReference type="PIRSR" id="PIRSR038994-1"/>
    </source>
</evidence>
<feature type="active site" description="Proton donor/acceptor" evidence="6">
    <location>
        <position position="274"/>
    </location>
</feature>
<feature type="binding site" evidence="7">
    <location>
        <position position="252"/>
    </location>
    <ligand>
        <name>substrate</name>
    </ligand>
</feature>
<evidence type="ECO:0000256" key="4">
    <source>
        <dbReference type="ARBA" id="ARBA00023277"/>
    </source>
</evidence>
<feature type="domain" description="Amidohydrolase-related" evidence="9">
    <location>
        <begin position="55"/>
        <end position="370"/>
    </location>
</feature>
<feature type="binding site" evidence="7">
    <location>
        <position position="228"/>
    </location>
    <ligand>
        <name>substrate</name>
    </ligand>
</feature>
<evidence type="ECO:0000313" key="11">
    <source>
        <dbReference type="Proteomes" id="UP000295620"/>
    </source>
</evidence>
<feature type="binding site" evidence="8">
    <location>
        <position position="131"/>
    </location>
    <ligand>
        <name>Zn(2+)</name>
        <dbReference type="ChEBI" id="CHEBI:29105"/>
    </ligand>
</feature>
<dbReference type="InterPro" id="IPR011059">
    <property type="entry name" value="Metal-dep_hydrolase_composite"/>
</dbReference>
<evidence type="ECO:0000256" key="2">
    <source>
        <dbReference type="ARBA" id="ARBA00022723"/>
    </source>
</evidence>
<dbReference type="GO" id="GO:0008448">
    <property type="term" value="F:N-acetylglucosamine-6-phosphate deacetylase activity"/>
    <property type="evidence" value="ECO:0007669"/>
    <property type="project" value="InterPro"/>
</dbReference>
<feature type="binding site" evidence="7">
    <location>
        <begin position="300"/>
        <end position="302"/>
    </location>
    <ligand>
        <name>substrate</name>
    </ligand>
</feature>
<feature type="binding site" evidence="8">
    <location>
        <position position="217"/>
    </location>
    <ligand>
        <name>Zn(2+)</name>
        <dbReference type="ChEBI" id="CHEBI:29105"/>
    </ligand>
</feature>
<dbReference type="NCBIfam" id="TIGR00221">
    <property type="entry name" value="nagA"/>
    <property type="match status" value="1"/>
</dbReference>
<dbReference type="InterPro" id="IPR003764">
    <property type="entry name" value="GlcNAc_6-P_deAcase"/>
</dbReference>
<dbReference type="Pfam" id="PF01979">
    <property type="entry name" value="Amidohydro_1"/>
    <property type="match status" value="1"/>
</dbReference>
<dbReference type="RefSeq" id="WP_133575484.1">
    <property type="nucleotide sequence ID" value="NZ_SNYC01000004.1"/>
</dbReference>
<evidence type="ECO:0000256" key="1">
    <source>
        <dbReference type="ARBA" id="ARBA00010716"/>
    </source>
</evidence>
<evidence type="ECO:0000256" key="8">
    <source>
        <dbReference type="PIRSR" id="PIRSR038994-3"/>
    </source>
</evidence>
<accession>A0A4R6SVL7</accession>
<keyword evidence="11" id="KW-1185">Reference proteome</keyword>
<organism evidence="10 11">
    <name type="scientific">Pedobacter metabolipauper</name>
    <dbReference type="NCBI Taxonomy" id="425513"/>
    <lineage>
        <taxon>Bacteria</taxon>
        <taxon>Pseudomonadati</taxon>
        <taxon>Bacteroidota</taxon>
        <taxon>Sphingobacteriia</taxon>
        <taxon>Sphingobacteriales</taxon>
        <taxon>Sphingobacteriaceae</taxon>
        <taxon>Pedobacter</taxon>
    </lineage>
</organism>
<dbReference type="Proteomes" id="UP000295620">
    <property type="component" value="Unassembled WGS sequence"/>
</dbReference>
<evidence type="ECO:0000256" key="5">
    <source>
        <dbReference type="PIRNR" id="PIRNR038994"/>
    </source>
</evidence>
<dbReference type="InterPro" id="IPR032466">
    <property type="entry name" value="Metal_Hydrolase"/>
</dbReference>
<evidence type="ECO:0000313" key="10">
    <source>
        <dbReference type="EMBL" id="TDQ09399.1"/>
    </source>
</evidence>
<feature type="binding site" evidence="8">
    <location>
        <position position="196"/>
    </location>
    <ligand>
        <name>Zn(2+)</name>
        <dbReference type="ChEBI" id="CHEBI:29105"/>
    </ligand>
</feature>
<dbReference type="PIRSF" id="PIRSF038994">
    <property type="entry name" value="NagA"/>
    <property type="match status" value="1"/>
</dbReference>
<evidence type="ECO:0000256" key="3">
    <source>
        <dbReference type="ARBA" id="ARBA00022801"/>
    </source>
</evidence>
<feature type="binding site" evidence="7">
    <location>
        <begin position="220"/>
        <end position="221"/>
    </location>
    <ligand>
        <name>substrate</name>
    </ligand>
</feature>
<dbReference type="EMBL" id="SNYC01000004">
    <property type="protein sequence ID" value="TDQ09399.1"/>
    <property type="molecule type" value="Genomic_DNA"/>
</dbReference>
<keyword evidence="4 5" id="KW-0119">Carbohydrate metabolism</keyword>